<dbReference type="InterPro" id="IPR002110">
    <property type="entry name" value="Ankyrin_rpt"/>
</dbReference>
<dbReference type="InterPro" id="IPR036770">
    <property type="entry name" value="Ankyrin_rpt-contain_sf"/>
</dbReference>
<dbReference type="Pfam" id="PF12796">
    <property type="entry name" value="Ank_2"/>
    <property type="match status" value="1"/>
</dbReference>
<evidence type="ECO:0000256" key="6">
    <source>
        <dbReference type="SAM" id="Phobius"/>
    </source>
</evidence>
<name>A0A7R9ZCR9_9STRA</name>
<keyword evidence="6" id="KW-0812">Transmembrane</keyword>
<dbReference type="SMART" id="SM00184">
    <property type="entry name" value="RING"/>
    <property type="match status" value="2"/>
</dbReference>
<dbReference type="Pfam" id="PF13639">
    <property type="entry name" value="zf-RING_2"/>
    <property type="match status" value="2"/>
</dbReference>
<feature type="domain" description="RING-type" evidence="7">
    <location>
        <begin position="464"/>
        <end position="512"/>
    </location>
</feature>
<dbReference type="AlphaFoldDB" id="A0A7R9ZCR9"/>
<sequence>MVNSEPPRIAAPTTVPPPSPPLTFLTDGAVGLGFVVYLVALAATAAAVAILSYRRTGTASRGNRGEDVVPQPTTAAAVFPHLAPKPPPPPTLFVLLSLRPSDPSSRSLYDDFIFRAVQADPSAAAKKHNFPLGHGRKSAPMYPLSMACCLGASLRTVRALYRAYPDAIAHHDSQNSYAPIHWAVRYSKESQVDPEVLRLLASIYIHSGESGPKHPLRVAIMYGAGPDAIKILADLWAHDRRARARVLHLAVEHSASVEACRALLDAFPDAIAARDQEKCTPLHAALKHGAGEDVVALFIEAAAANLGGNGGEVLRMSDREGNTPLHVACAARAPLGVLQSIVEVDPSLVRLTNNQGKAPLHLLRDALTKKEQQTELSFAEESSLRERIYLLLETSYGEVVAADEECSICHCSLYSSESQTEGLFCGHFFHTDCIKGWLDACILKGTERHCPLCRESTPDRDEGCCICWNPLCCSGMSVVVLSCGHFFHEDCIEEWFKKCIENGTENYCPLCRGSTEGEATGRGV</sequence>
<evidence type="ECO:0000256" key="4">
    <source>
        <dbReference type="PROSITE-ProRule" id="PRU00175"/>
    </source>
</evidence>
<dbReference type="PANTHER" id="PTHR14155:SF627">
    <property type="entry name" value="OS06G0192800 PROTEIN"/>
    <property type="match status" value="1"/>
</dbReference>
<protein>
    <recommendedName>
        <fullName evidence="7">RING-type domain-containing protein</fullName>
    </recommendedName>
</protein>
<dbReference type="InterPro" id="IPR001841">
    <property type="entry name" value="Znf_RING"/>
</dbReference>
<evidence type="ECO:0000259" key="7">
    <source>
        <dbReference type="PROSITE" id="PS50089"/>
    </source>
</evidence>
<dbReference type="SUPFAM" id="SSF57850">
    <property type="entry name" value="RING/U-box"/>
    <property type="match status" value="2"/>
</dbReference>
<evidence type="ECO:0000256" key="2">
    <source>
        <dbReference type="ARBA" id="ARBA00022771"/>
    </source>
</evidence>
<dbReference type="GO" id="GO:0008270">
    <property type="term" value="F:zinc ion binding"/>
    <property type="evidence" value="ECO:0007669"/>
    <property type="project" value="UniProtKB-KW"/>
</dbReference>
<keyword evidence="1" id="KW-0479">Metal-binding</keyword>
<feature type="domain" description="RING-type" evidence="7">
    <location>
        <begin position="406"/>
        <end position="454"/>
    </location>
</feature>
<dbReference type="PANTHER" id="PTHR14155">
    <property type="entry name" value="RING FINGER DOMAIN-CONTAINING"/>
    <property type="match status" value="1"/>
</dbReference>
<dbReference type="SUPFAM" id="SSF48403">
    <property type="entry name" value="Ankyrin repeat"/>
    <property type="match status" value="1"/>
</dbReference>
<dbReference type="EMBL" id="HBED01034149">
    <property type="protein sequence ID" value="CAD8318324.1"/>
    <property type="molecule type" value="Transcribed_RNA"/>
</dbReference>
<evidence type="ECO:0000256" key="3">
    <source>
        <dbReference type="ARBA" id="ARBA00022833"/>
    </source>
</evidence>
<evidence type="ECO:0000313" key="8">
    <source>
        <dbReference type="EMBL" id="CAD8318324.1"/>
    </source>
</evidence>
<accession>A0A7R9ZCR9</accession>
<keyword evidence="2 4" id="KW-0863">Zinc-finger</keyword>
<dbReference type="Gene3D" id="1.25.40.20">
    <property type="entry name" value="Ankyrin repeat-containing domain"/>
    <property type="match status" value="1"/>
</dbReference>
<dbReference type="InterPro" id="IPR053238">
    <property type="entry name" value="RING-H2_zinc_finger"/>
</dbReference>
<dbReference type="CDD" id="cd16448">
    <property type="entry name" value="RING-H2"/>
    <property type="match status" value="2"/>
</dbReference>
<feature type="transmembrane region" description="Helical" evidence="6">
    <location>
        <begin position="29"/>
        <end position="51"/>
    </location>
</feature>
<keyword evidence="6" id="KW-0472">Membrane</keyword>
<organism evidence="8">
    <name type="scientific">Pseudictyota dubia</name>
    <dbReference type="NCBI Taxonomy" id="2749911"/>
    <lineage>
        <taxon>Eukaryota</taxon>
        <taxon>Sar</taxon>
        <taxon>Stramenopiles</taxon>
        <taxon>Ochrophyta</taxon>
        <taxon>Bacillariophyta</taxon>
        <taxon>Mediophyceae</taxon>
        <taxon>Biddulphiophycidae</taxon>
        <taxon>Eupodiscales</taxon>
        <taxon>Odontellaceae</taxon>
        <taxon>Pseudictyota</taxon>
    </lineage>
</organism>
<dbReference type="SMART" id="SM00248">
    <property type="entry name" value="ANK"/>
    <property type="match status" value="4"/>
</dbReference>
<gene>
    <name evidence="8" type="ORF">TDUB1175_LOCUS17119</name>
</gene>
<keyword evidence="3" id="KW-0862">Zinc</keyword>
<keyword evidence="6" id="KW-1133">Transmembrane helix</keyword>
<dbReference type="PROSITE" id="PS50089">
    <property type="entry name" value="ZF_RING_2"/>
    <property type="match status" value="2"/>
</dbReference>
<evidence type="ECO:0000256" key="5">
    <source>
        <dbReference type="SAM" id="MobiDB-lite"/>
    </source>
</evidence>
<evidence type="ECO:0000256" key="1">
    <source>
        <dbReference type="ARBA" id="ARBA00022723"/>
    </source>
</evidence>
<dbReference type="Gene3D" id="3.30.40.10">
    <property type="entry name" value="Zinc/RING finger domain, C3HC4 (zinc finger)"/>
    <property type="match status" value="2"/>
</dbReference>
<reference evidence="8" key="1">
    <citation type="submission" date="2021-01" db="EMBL/GenBank/DDBJ databases">
        <authorList>
            <person name="Corre E."/>
            <person name="Pelletier E."/>
            <person name="Niang G."/>
            <person name="Scheremetjew M."/>
            <person name="Finn R."/>
            <person name="Kale V."/>
            <person name="Holt S."/>
            <person name="Cochrane G."/>
            <person name="Meng A."/>
            <person name="Brown T."/>
            <person name="Cohen L."/>
        </authorList>
    </citation>
    <scope>NUCLEOTIDE SEQUENCE</scope>
    <source>
        <strain evidence="8">CCMP147</strain>
    </source>
</reference>
<feature type="region of interest" description="Disordered" evidence="5">
    <location>
        <begin position="1"/>
        <end position="21"/>
    </location>
</feature>
<proteinExistence type="predicted"/>
<dbReference type="InterPro" id="IPR013083">
    <property type="entry name" value="Znf_RING/FYVE/PHD"/>
</dbReference>